<dbReference type="AlphaFoldDB" id="A0A3B0XAF4"/>
<name>A0A3B0XAF4_9ZZZZ</name>
<proteinExistence type="predicted"/>
<gene>
    <name evidence="2" type="ORF">MNBD_GAMMA08-45</name>
</gene>
<protein>
    <submittedName>
        <fullName evidence="2">Uncharacterized protein</fullName>
    </submittedName>
</protein>
<organism evidence="2">
    <name type="scientific">hydrothermal vent metagenome</name>
    <dbReference type="NCBI Taxonomy" id="652676"/>
    <lineage>
        <taxon>unclassified sequences</taxon>
        <taxon>metagenomes</taxon>
        <taxon>ecological metagenomes</taxon>
    </lineage>
</organism>
<accession>A0A3B0XAF4</accession>
<reference evidence="2" key="1">
    <citation type="submission" date="2018-06" db="EMBL/GenBank/DDBJ databases">
        <authorList>
            <person name="Zhirakovskaya E."/>
        </authorList>
    </citation>
    <scope>NUCLEOTIDE SEQUENCE</scope>
</reference>
<evidence type="ECO:0000313" key="2">
    <source>
        <dbReference type="EMBL" id="VAW65218.1"/>
    </source>
</evidence>
<feature type="region of interest" description="Disordered" evidence="1">
    <location>
        <begin position="195"/>
        <end position="232"/>
    </location>
</feature>
<evidence type="ECO:0000256" key="1">
    <source>
        <dbReference type="SAM" id="MobiDB-lite"/>
    </source>
</evidence>
<dbReference type="EMBL" id="UOFH01000309">
    <property type="protein sequence ID" value="VAW65218.1"/>
    <property type="molecule type" value="Genomic_DNA"/>
</dbReference>
<sequence length="348" mass="38608">MQDIAKKLFVSSMIALLWVTSSVSVAANNPFKKSKTYTFGSSVPWYENNDTAIKSGSVRDGSNTNYYHLNINKRQLLLRLGKNDPSGELENTRPLENLTISDVKVDGRRLPLFGWCLQNQQNAGKKLKQNAVVANDVCINAGGGGDFIINLDDRSRAILKASKKVEFSVEPFGRVVKLNFNMAGYAPIMAKINKPAPSPVVKKPKPKPKPVVVKAKPKPKPKPVAVKAKPKPAKVCHARAPEEFKSAVQAVKFTCGNKASKSRAEHKIAESVVTEKKKRNAERLAAENEKLVRELSTEDGKREAVWEKQQAKLWIKRCERHWAKKTSPCYCEKYLAQAPSGVKNTCGK</sequence>